<reference evidence="3 4" key="1">
    <citation type="submission" date="2019-03" db="EMBL/GenBank/DDBJ databases">
        <authorList>
            <person name="He R.-H."/>
        </authorList>
    </citation>
    <scope>NUCLEOTIDE SEQUENCE [LARGE SCALE GENOMIC DNA]</scope>
    <source>
        <strain evidence="4">SH 714</strain>
    </source>
</reference>
<accession>A0A4Y8IT02</accession>
<proteinExistence type="predicted"/>
<feature type="transmembrane region" description="Helical" evidence="1">
    <location>
        <begin position="244"/>
        <end position="261"/>
    </location>
</feature>
<keyword evidence="1" id="KW-0472">Membrane</keyword>
<evidence type="ECO:0000313" key="4">
    <source>
        <dbReference type="Proteomes" id="UP000297975"/>
    </source>
</evidence>
<evidence type="ECO:0000256" key="1">
    <source>
        <dbReference type="SAM" id="Phobius"/>
    </source>
</evidence>
<dbReference type="OrthoDB" id="5351773at2"/>
<dbReference type="EMBL" id="SOPW01000006">
    <property type="protein sequence ID" value="TFB22052.1"/>
    <property type="molecule type" value="Genomic_DNA"/>
</dbReference>
<keyword evidence="4" id="KW-1185">Reference proteome</keyword>
<name>A0A4Y8IT02_9BACI</name>
<dbReference type="Pfam" id="PF09925">
    <property type="entry name" value="DUF2157"/>
    <property type="match status" value="1"/>
</dbReference>
<sequence>MKKTWLKEESEKWVNDGIINSEQREQIMGRYQDKNQVSLIFFFSAVLVGLACLSFVAANWQAIPETIRMALIIVFMISFYALGSWFENKKQSPYSVFCYVIALAIFGSGIFLTGQMYHYSLNNVFPFIVWGLAALLIYLSRPHLFLWFVGVIIVTVGQIYGLSNMHNFDWWLFSLFMVGYGSVIFIKPKMSASWLFAIAFCIQILGYSLDQLGEYYWLFIFTLVLYTIGGAVSDVNVSRPFQWVALIFMFILTIVEALMFESSYSRPDVGPDLIFYLVWAILFGLAVVLTLRKDYRIILLQLVLFLPIFVWPDWTSMLAYIVLYLFSIGKLLEGYHQYDQRKIHVGTGAFLISTFIVYMQVAWDFLDKSLFFLIGGIILFVIGFILERHRKGYVSQKREDV</sequence>
<keyword evidence="1" id="KW-0812">Transmembrane</keyword>
<feature type="transmembrane region" description="Helical" evidence="1">
    <location>
        <begin position="144"/>
        <end position="162"/>
    </location>
</feature>
<feature type="transmembrane region" description="Helical" evidence="1">
    <location>
        <begin position="94"/>
        <end position="113"/>
    </location>
</feature>
<feature type="transmembrane region" description="Helical" evidence="1">
    <location>
        <begin position="369"/>
        <end position="386"/>
    </location>
</feature>
<gene>
    <name evidence="3" type="ORF">E3U55_07055</name>
</gene>
<feature type="transmembrane region" description="Helical" evidence="1">
    <location>
        <begin position="215"/>
        <end position="232"/>
    </location>
</feature>
<feature type="transmembrane region" description="Helical" evidence="1">
    <location>
        <begin position="345"/>
        <end position="363"/>
    </location>
</feature>
<dbReference type="AlphaFoldDB" id="A0A4Y8IT02"/>
<feature type="domain" description="DUF2157" evidence="2">
    <location>
        <begin position="11"/>
        <end position="144"/>
    </location>
</feature>
<organism evidence="3 4">
    <name type="scientific">Filobacillus milosensis</name>
    <dbReference type="NCBI Taxonomy" id="94137"/>
    <lineage>
        <taxon>Bacteria</taxon>
        <taxon>Bacillati</taxon>
        <taxon>Bacillota</taxon>
        <taxon>Bacilli</taxon>
        <taxon>Bacillales</taxon>
        <taxon>Bacillaceae</taxon>
        <taxon>Filobacillus</taxon>
    </lineage>
</organism>
<evidence type="ECO:0000313" key="3">
    <source>
        <dbReference type="EMBL" id="TFB22052.1"/>
    </source>
</evidence>
<evidence type="ECO:0000259" key="2">
    <source>
        <dbReference type="Pfam" id="PF09925"/>
    </source>
</evidence>
<dbReference type="InterPro" id="IPR018677">
    <property type="entry name" value="DUF2157"/>
</dbReference>
<feature type="transmembrane region" description="Helical" evidence="1">
    <location>
        <begin position="66"/>
        <end position="82"/>
    </location>
</feature>
<feature type="transmembrane region" description="Helical" evidence="1">
    <location>
        <begin position="295"/>
        <end position="311"/>
    </location>
</feature>
<feature type="transmembrane region" description="Helical" evidence="1">
    <location>
        <begin position="168"/>
        <end position="186"/>
    </location>
</feature>
<feature type="transmembrane region" description="Helical" evidence="1">
    <location>
        <begin position="193"/>
        <end position="209"/>
    </location>
</feature>
<comment type="caution">
    <text evidence="3">The sequence shown here is derived from an EMBL/GenBank/DDBJ whole genome shotgun (WGS) entry which is preliminary data.</text>
</comment>
<protein>
    <submittedName>
        <fullName evidence="3">DUF2157 domain-containing protein</fullName>
    </submittedName>
</protein>
<keyword evidence="1" id="KW-1133">Transmembrane helix</keyword>
<dbReference type="Proteomes" id="UP000297975">
    <property type="component" value="Unassembled WGS sequence"/>
</dbReference>
<feature type="transmembrane region" description="Helical" evidence="1">
    <location>
        <begin position="37"/>
        <end position="60"/>
    </location>
</feature>
<feature type="transmembrane region" description="Helical" evidence="1">
    <location>
        <begin position="119"/>
        <end position="139"/>
    </location>
</feature>
<dbReference type="RefSeq" id="WP_134339727.1">
    <property type="nucleotide sequence ID" value="NZ_SOPW01000006.1"/>
</dbReference>
<feature type="transmembrane region" description="Helical" evidence="1">
    <location>
        <begin position="273"/>
        <end position="290"/>
    </location>
</feature>